<comment type="caution">
    <text evidence="1">The sequence shown here is derived from an EMBL/GenBank/DDBJ whole genome shotgun (WGS) entry which is preliminary data.</text>
</comment>
<protein>
    <recommendedName>
        <fullName evidence="3">Lipoprotein</fullName>
    </recommendedName>
</protein>
<reference evidence="1 2" key="1">
    <citation type="journal article" date="2012" name="J. Bacteriol.">
        <title>Genome Sequence of Pectin-Degrading Alishewanella agri, Isolated from Landfill Soil.</title>
        <authorList>
            <person name="Kim J."/>
            <person name="Jung J."/>
            <person name="Sung J.S."/>
            <person name="Chun J."/>
            <person name="Park W."/>
        </authorList>
    </citation>
    <scope>NUCLEOTIDE SEQUENCE [LARGE SCALE GENOMIC DNA]</scope>
    <source>
        <strain evidence="1 2">BL06</strain>
    </source>
</reference>
<evidence type="ECO:0000313" key="2">
    <source>
        <dbReference type="Proteomes" id="UP000035062"/>
    </source>
</evidence>
<dbReference type="EMBL" id="AKKU01000017">
    <property type="protein sequence ID" value="EIW88589.1"/>
    <property type="molecule type" value="Genomic_DNA"/>
</dbReference>
<organism evidence="1 2">
    <name type="scientific">Alishewanella agri BL06</name>
    <dbReference type="NCBI Taxonomy" id="1195246"/>
    <lineage>
        <taxon>Bacteria</taxon>
        <taxon>Pseudomonadati</taxon>
        <taxon>Pseudomonadota</taxon>
        <taxon>Gammaproteobacteria</taxon>
        <taxon>Alteromonadales</taxon>
        <taxon>Alteromonadaceae</taxon>
        <taxon>Alishewanella</taxon>
    </lineage>
</organism>
<dbReference type="InterPro" id="IPR014508">
    <property type="entry name" value="UCP020555_TPR-like"/>
</dbReference>
<gene>
    <name evidence="1" type="ORF">AGRI_10256</name>
</gene>
<dbReference type="PATRIC" id="fig|1195246.3.peg.2029"/>
<evidence type="ECO:0008006" key="3">
    <source>
        <dbReference type="Google" id="ProtNLM"/>
    </source>
</evidence>
<evidence type="ECO:0000313" key="1">
    <source>
        <dbReference type="EMBL" id="EIW88589.1"/>
    </source>
</evidence>
<dbReference type="Pfam" id="PF16068">
    <property type="entry name" value="DUF4810"/>
    <property type="match status" value="1"/>
</dbReference>
<sequence length="114" mass="12789">MISVFALILTACAANNNSIYYWGSYSATAYKLKSEPTAETRAKHKAELQNIIAQADAKNKRIPPGIYAELAMLEAEDNNVSAALQYFEQEKQLFPESSKIIELMQSSLRKEVKQ</sequence>
<dbReference type="RefSeq" id="WP_008984887.1">
    <property type="nucleotide sequence ID" value="NZ_AKKU01000017.1"/>
</dbReference>
<dbReference type="eggNOG" id="COG4259">
    <property type="taxonomic scope" value="Bacteria"/>
</dbReference>
<keyword evidence="2" id="KW-1185">Reference proteome</keyword>
<accession>I9P1G6</accession>
<dbReference type="STRING" id="1195246.AGRI_10256"/>
<proteinExistence type="predicted"/>
<dbReference type="PIRSF" id="PIRSF020555">
    <property type="entry name" value="UCP020555"/>
    <property type="match status" value="1"/>
</dbReference>
<name>I9P1G6_9ALTE</name>
<dbReference type="Proteomes" id="UP000035062">
    <property type="component" value="Unassembled WGS sequence"/>
</dbReference>
<dbReference type="AlphaFoldDB" id="I9P1G6"/>